<dbReference type="PRINTS" id="PR00455">
    <property type="entry name" value="HTHTETR"/>
</dbReference>
<accession>I4CAX9</accession>
<keyword evidence="1" id="KW-0805">Transcription regulation</keyword>
<proteinExistence type="predicted"/>
<dbReference type="OrthoDB" id="5419598at2"/>
<feature type="domain" description="HTH tetR-type" evidence="5">
    <location>
        <begin position="13"/>
        <end position="73"/>
    </location>
</feature>
<keyword evidence="7" id="KW-1185">Reference proteome</keyword>
<evidence type="ECO:0000256" key="2">
    <source>
        <dbReference type="ARBA" id="ARBA00023125"/>
    </source>
</evidence>
<dbReference type="STRING" id="706587.Desti_4082"/>
<dbReference type="InterPro" id="IPR050109">
    <property type="entry name" value="HTH-type_TetR-like_transc_reg"/>
</dbReference>
<sequence>MKKPKMQQKLSSDDRKAQILSAARTLFAKKGYAEATLDDIAEKVGVSRPRIIQLFGSKQNIYETIAEAAYKGHPMDKDLAEPIQRKDDFAVFEAFARHILGHTVNREDREIFKILMYARLKEDRFHRVHFHKKDTLMISRLSEYVGQRITEGAFKDLDPRTVIFCYQAMISNLAIYKNVMKQMEFVTVEELSHDCAKIFLEGIRAEAQEKEEEKPIPVARKKLVRKTISEPLKKPKLVKVGR</sequence>
<dbReference type="EMBL" id="CP003360">
    <property type="protein sequence ID" value="AFM26720.1"/>
    <property type="molecule type" value="Genomic_DNA"/>
</dbReference>
<evidence type="ECO:0000256" key="1">
    <source>
        <dbReference type="ARBA" id="ARBA00023015"/>
    </source>
</evidence>
<evidence type="ECO:0000259" key="5">
    <source>
        <dbReference type="PROSITE" id="PS50977"/>
    </source>
</evidence>
<evidence type="ECO:0000313" key="6">
    <source>
        <dbReference type="EMBL" id="AFM26720.1"/>
    </source>
</evidence>
<dbReference type="Pfam" id="PF00440">
    <property type="entry name" value="TetR_N"/>
    <property type="match status" value="1"/>
</dbReference>
<dbReference type="Gene3D" id="1.10.357.10">
    <property type="entry name" value="Tetracycline Repressor, domain 2"/>
    <property type="match status" value="1"/>
</dbReference>
<dbReference type="GO" id="GO:0003700">
    <property type="term" value="F:DNA-binding transcription factor activity"/>
    <property type="evidence" value="ECO:0007669"/>
    <property type="project" value="TreeGrafter"/>
</dbReference>
<feature type="DNA-binding region" description="H-T-H motif" evidence="4">
    <location>
        <begin position="36"/>
        <end position="55"/>
    </location>
</feature>
<dbReference type="RefSeq" id="WP_014811845.1">
    <property type="nucleotide sequence ID" value="NC_018025.1"/>
</dbReference>
<dbReference type="PROSITE" id="PS50977">
    <property type="entry name" value="HTH_TETR_2"/>
    <property type="match status" value="1"/>
</dbReference>
<name>I4CAX9_DESTA</name>
<evidence type="ECO:0000313" key="7">
    <source>
        <dbReference type="Proteomes" id="UP000006055"/>
    </source>
</evidence>
<dbReference type="InterPro" id="IPR009057">
    <property type="entry name" value="Homeodomain-like_sf"/>
</dbReference>
<dbReference type="InterPro" id="IPR036271">
    <property type="entry name" value="Tet_transcr_reg_TetR-rel_C_sf"/>
</dbReference>
<dbReference type="PANTHER" id="PTHR30055">
    <property type="entry name" value="HTH-TYPE TRANSCRIPTIONAL REGULATOR RUTR"/>
    <property type="match status" value="1"/>
</dbReference>
<organism evidence="6 7">
    <name type="scientific">Desulfomonile tiedjei (strain ATCC 49306 / DSM 6799 / DCB-1)</name>
    <dbReference type="NCBI Taxonomy" id="706587"/>
    <lineage>
        <taxon>Bacteria</taxon>
        <taxon>Pseudomonadati</taxon>
        <taxon>Thermodesulfobacteriota</taxon>
        <taxon>Desulfomonilia</taxon>
        <taxon>Desulfomonilales</taxon>
        <taxon>Desulfomonilaceae</taxon>
        <taxon>Desulfomonile</taxon>
    </lineage>
</organism>
<dbReference type="SUPFAM" id="SSF46689">
    <property type="entry name" value="Homeodomain-like"/>
    <property type="match status" value="1"/>
</dbReference>
<protein>
    <submittedName>
        <fullName evidence="6">Transcriptional regulator</fullName>
    </submittedName>
</protein>
<dbReference type="AlphaFoldDB" id="I4CAX9"/>
<dbReference type="PANTHER" id="PTHR30055:SF234">
    <property type="entry name" value="HTH-TYPE TRANSCRIPTIONAL REGULATOR BETI"/>
    <property type="match status" value="1"/>
</dbReference>
<dbReference type="HOGENOM" id="CLU_069356_12_2_7"/>
<dbReference type="SUPFAM" id="SSF48498">
    <property type="entry name" value="Tetracyclin repressor-like, C-terminal domain"/>
    <property type="match status" value="1"/>
</dbReference>
<reference evidence="7" key="1">
    <citation type="submission" date="2012-06" db="EMBL/GenBank/DDBJ databases">
        <title>Complete sequence of chromosome of Desulfomonile tiedjei DSM 6799.</title>
        <authorList>
            <person name="Lucas S."/>
            <person name="Copeland A."/>
            <person name="Lapidus A."/>
            <person name="Glavina del Rio T."/>
            <person name="Dalin E."/>
            <person name="Tice H."/>
            <person name="Bruce D."/>
            <person name="Goodwin L."/>
            <person name="Pitluck S."/>
            <person name="Peters L."/>
            <person name="Ovchinnikova G."/>
            <person name="Zeytun A."/>
            <person name="Lu M."/>
            <person name="Kyrpides N."/>
            <person name="Mavromatis K."/>
            <person name="Ivanova N."/>
            <person name="Brettin T."/>
            <person name="Detter J.C."/>
            <person name="Han C."/>
            <person name="Larimer F."/>
            <person name="Land M."/>
            <person name="Hauser L."/>
            <person name="Markowitz V."/>
            <person name="Cheng J.-F."/>
            <person name="Hugenholtz P."/>
            <person name="Woyke T."/>
            <person name="Wu D."/>
            <person name="Spring S."/>
            <person name="Schroeder M."/>
            <person name="Brambilla E."/>
            <person name="Klenk H.-P."/>
            <person name="Eisen J.A."/>
        </authorList>
    </citation>
    <scope>NUCLEOTIDE SEQUENCE [LARGE SCALE GENOMIC DNA]</scope>
    <source>
        <strain evidence="7">ATCC 49306 / DSM 6799 / DCB-1</strain>
    </source>
</reference>
<dbReference type="Proteomes" id="UP000006055">
    <property type="component" value="Chromosome"/>
</dbReference>
<dbReference type="GO" id="GO:0000976">
    <property type="term" value="F:transcription cis-regulatory region binding"/>
    <property type="evidence" value="ECO:0007669"/>
    <property type="project" value="TreeGrafter"/>
</dbReference>
<keyword evidence="2 4" id="KW-0238">DNA-binding</keyword>
<dbReference type="InterPro" id="IPR001647">
    <property type="entry name" value="HTH_TetR"/>
</dbReference>
<gene>
    <name evidence="6" type="ordered locus">Desti_4082</name>
</gene>
<evidence type="ECO:0000256" key="3">
    <source>
        <dbReference type="ARBA" id="ARBA00023163"/>
    </source>
</evidence>
<dbReference type="eggNOG" id="COG1309">
    <property type="taxonomic scope" value="Bacteria"/>
</dbReference>
<evidence type="ECO:0000256" key="4">
    <source>
        <dbReference type="PROSITE-ProRule" id="PRU00335"/>
    </source>
</evidence>
<dbReference type="KEGG" id="dti:Desti_4082"/>
<keyword evidence="3" id="KW-0804">Transcription</keyword>